<protein>
    <submittedName>
        <fullName evidence="2">Uncharacterized protein</fullName>
    </submittedName>
</protein>
<dbReference type="Proteomes" id="UP000663828">
    <property type="component" value="Unassembled WGS sequence"/>
</dbReference>
<evidence type="ECO:0000313" key="3">
    <source>
        <dbReference type="Proteomes" id="UP000663828"/>
    </source>
</evidence>
<evidence type="ECO:0000256" key="1">
    <source>
        <dbReference type="SAM" id="MobiDB-lite"/>
    </source>
</evidence>
<feature type="region of interest" description="Disordered" evidence="1">
    <location>
        <begin position="178"/>
        <end position="382"/>
    </location>
</feature>
<feature type="compositionally biased region" description="Polar residues" evidence="1">
    <location>
        <begin position="42"/>
        <end position="52"/>
    </location>
</feature>
<dbReference type="EMBL" id="CAJNOR010013754">
    <property type="protein sequence ID" value="CAF1675017.1"/>
    <property type="molecule type" value="Genomic_DNA"/>
</dbReference>
<feature type="compositionally biased region" description="Polar residues" evidence="1">
    <location>
        <begin position="323"/>
        <end position="345"/>
    </location>
</feature>
<sequence length="420" mass="48132">MSFRALEIERKREKSLRRQFEYIVHNVKKLERRRYQRHRTRSPTYYDSSSGLSYRKSSHSYRNSSSERYYESGHSRSASTSRQTIPCQVTMVYRGIGNERHGDEIMVLQENVIVFKGFLRSEEPFKFKFQRRHRQLFVRLEFFINELFECRLSIDCERKQVDEENELFQLQHFEPLKRHQRRDEDDDRERDVKKPVRKEAPSSTRQPLVNGESSSTVDNERDRHKPLSNQTPEEQKRTTRESSYTKQQSRRSPSPPKPPSKRSNGSATQPNTSNTRPLSSPAKKPTLPKATSSDDDNVKTPVRTTPTKPSYGPPQLSAFVHSGSESNSEDLPTSTPQKNEKQPPTTESPKPSESSPEKKDEKVDDDEEEEEEEGSARGGAGFGSFLQLLQAVSGGAIRVPSNDDDGDGVQGLLARLGIIN</sequence>
<feature type="compositionally biased region" description="Polar residues" evidence="1">
    <location>
        <begin position="264"/>
        <end position="278"/>
    </location>
</feature>
<feature type="compositionally biased region" description="Basic and acidic residues" evidence="1">
    <location>
        <begin position="178"/>
        <end position="200"/>
    </location>
</feature>
<feature type="non-terminal residue" evidence="2">
    <location>
        <position position="1"/>
    </location>
</feature>
<evidence type="ECO:0000313" key="2">
    <source>
        <dbReference type="EMBL" id="CAF1675017.1"/>
    </source>
</evidence>
<organism evidence="2 3">
    <name type="scientific">Adineta ricciae</name>
    <name type="common">Rotifer</name>
    <dbReference type="NCBI Taxonomy" id="249248"/>
    <lineage>
        <taxon>Eukaryota</taxon>
        <taxon>Metazoa</taxon>
        <taxon>Spiralia</taxon>
        <taxon>Gnathifera</taxon>
        <taxon>Rotifera</taxon>
        <taxon>Eurotatoria</taxon>
        <taxon>Bdelloidea</taxon>
        <taxon>Adinetida</taxon>
        <taxon>Adinetidae</taxon>
        <taxon>Adineta</taxon>
    </lineage>
</organism>
<feature type="region of interest" description="Disordered" evidence="1">
    <location>
        <begin position="34"/>
        <end position="60"/>
    </location>
</feature>
<accession>A0A816GI95</accession>
<reference evidence="2" key="1">
    <citation type="submission" date="2021-02" db="EMBL/GenBank/DDBJ databases">
        <authorList>
            <person name="Nowell W R."/>
        </authorList>
    </citation>
    <scope>NUCLEOTIDE SEQUENCE</scope>
</reference>
<comment type="caution">
    <text evidence="2">The sequence shown here is derived from an EMBL/GenBank/DDBJ whole genome shotgun (WGS) entry which is preliminary data.</text>
</comment>
<gene>
    <name evidence="2" type="ORF">XAT740_LOCUS59418</name>
</gene>
<feature type="compositionally biased region" description="Polar residues" evidence="1">
    <location>
        <begin position="201"/>
        <end position="217"/>
    </location>
</feature>
<proteinExistence type="predicted"/>
<keyword evidence="3" id="KW-1185">Reference proteome</keyword>
<feature type="compositionally biased region" description="Acidic residues" evidence="1">
    <location>
        <begin position="363"/>
        <end position="373"/>
    </location>
</feature>
<name>A0A816GI95_ADIRI</name>
<feature type="compositionally biased region" description="Low complexity" evidence="1">
    <location>
        <begin position="299"/>
        <end position="309"/>
    </location>
</feature>
<dbReference type="AlphaFoldDB" id="A0A816GI95"/>